<feature type="compositionally biased region" description="Basic and acidic residues" evidence="1">
    <location>
        <begin position="21"/>
        <end position="33"/>
    </location>
</feature>
<accession>A0A9W6WTT6</accession>
<feature type="region of interest" description="Disordered" evidence="1">
    <location>
        <begin position="1"/>
        <end position="33"/>
    </location>
</feature>
<evidence type="ECO:0000313" key="3">
    <source>
        <dbReference type="Proteomes" id="UP001165121"/>
    </source>
</evidence>
<evidence type="ECO:0000256" key="1">
    <source>
        <dbReference type="SAM" id="MobiDB-lite"/>
    </source>
</evidence>
<protein>
    <submittedName>
        <fullName evidence="2">Unnamed protein product</fullName>
    </submittedName>
</protein>
<dbReference type="Proteomes" id="UP001165121">
    <property type="component" value="Unassembled WGS sequence"/>
</dbReference>
<evidence type="ECO:0000313" key="2">
    <source>
        <dbReference type="EMBL" id="GMF17239.1"/>
    </source>
</evidence>
<proteinExistence type="predicted"/>
<organism evidence="2 3">
    <name type="scientific">Phytophthora fragariaefolia</name>
    <dbReference type="NCBI Taxonomy" id="1490495"/>
    <lineage>
        <taxon>Eukaryota</taxon>
        <taxon>Sar</taxon>
        <taxon>Stramenopiles</taxon>
        <taxon>Oomycota</taxon>
        <taxon>Peronosporomycetes</taxon>
        <taxon>Peronosporales</taxon>
        <taxon>Peronosporaceae</taxon>
        <taxon>Phytophthora</taxon>
    </lineage>
</organism>
<keyword evidence="3" id="KW-1185">Reference proteome</keyword>
<name>A0A9W6WTT6_9STRA</name>
<dbReference type="EMBL" id="BSXT01000090">
    <property type="protein sequence ID" value="GMF17239.1"/>
    <property type="molecule type" value="Genomic_DNA"/>
</dbReference>
<reference evidence="2" key="1">
    <citation type="submission" date="2023-04" db="EMBL/GenBank/DDBJ databases">
        <title>Phytophthora fragariaefolia NBRC 109709.</title>
        <authorList>
            <person name="Ichikawa N."/>
            <person name="Sato H."/>
            <person name="Tonouchi N."/>
        </authorList>
    </citation>
    <scope>NUCLEOTIDE SEQUENCE</scope>
    <source>
        <strain evidence="2">NBRC 109709</strain>
    </source>
</reference>
<comment type="caution">
    <text evidence="2">The sequence shown here is derived from an EMBL/GenBank/DDBJ whole genome shotgun (WGS) entry which is preliminary data.</text>
</comment>
<dbReference type="AlphaFoldDB" id="A0A9W6WTT6"/>
<sequence>MAQDQDARRRSWMKFLGSGSDMDKAHQARDAPPERGLSQVEFIAPCPTPDSFYGWYPLLLILKDCFGTQVTKMLTEVTNSQSGRMVYISKDASTSRVPKYQVHPRSVRPMRKVPRTCQVRHAGDQDDTNRLHKICPSVYLVNLPAMGSESHAVRDANQAVGKVTSVHVWKESEMTPGRSRFNVLPDTAYTESKINSRSRAP</sequence>
<gene>
    <name evidence="2" type="ORF">Pfra01_000113100</name>
</gene>